<evidence type="ECO:0000313" key="2">
    <source>
        <dbReference type="WBParaSite" id="L893_g10562.t1"/>
    </source>
</evidence>
<organism evidence="1 2">
    <name type="scientific">Steinernema glaseri</name>
    <dbReference type="NCBI Taxonomy" id="37863"/>
    <lineage>
        <taxon>Eukaryota</taxon>
        <taxon>Metazoa</taxon>
        <taxon>Ecdysozoa</taxon>
        <taxon>Nematoda</taxon>
        <taxon>Chromadorea</taxon>
        <taxon>Rhabditida</taxon>
        <taxon>Tylenchina</taxon>
        <taxon>Panagrolaimomorpha</taxon>
        <taxon>Strongyloidoidea</taxon>
        <taxon>Steinernematidae</taxon>
        <taxon>Steinernema</taxon>
    </lineage>
</organism>
<dbReference type="WBParaSite" id="L893_g10562.t1">
    <property type="protein sequence ID" value="L893_g10562.t1"/>
    <property type="gene ID" value="L893_g10562"/>
</dbReference>
<accession>A0A1I7XYC3</accession>
<proteinExistence type="predicted"/>
<dbReference type="AlphaFoldDB" id="A0A1I7XYC3"/>
<keyword evidence="1" id="KW-1185">Reference proteome</keyword>
<reference evidence="2" key="1">
    <citation type="submission" date="2016-11" db="UniProtKB">
        <authorList>
            <consortium name="WormBaseParasite"/>
        </authorList>
    </citation>
    <scope>IDENTIFICATION</scope>
</reference>
<dbReference type="Proteomes" id="UP000095287">
    <property type="component" value="Unplaced"/>
</dbReference>
<sequence length="76" mass="9353">MALSESALFQSNNIASYKRSYRKKQSLEFLDGWAAVLTKIVRYAIWMRWVNRRVRYHRGDQERLYVKQQSRIHYRK</sequence>
<evidence type="ECO:0000313" key="1">
    <source>
        <dbReference type="Proteomes" id="UP000095287"/>
    </source>
</evidence>
<name>A0A1I7XYC3_9BILA</name>
<protein>
    <submittedName>
        <fullName evidence="2">Transposase</fullName>
    </submittedName>
</protein>